<dbReference type="Gene3D" id="2.60.40.1710">
    <property type="entry name" value="Subtilisin-like superfamily"/>
    <property type="match status" value="1"/>
</dbReference>
<dbReference type="PROSITE" id="PS00136">
    <property type="entry name" value="SUBTILASE_ASP"/>
    <property type="match status" value="1"/>
</dbReference>
<dbReference type="InterPro" id="IPR000209">
    <property type="entry name" value="Peptidase_S8/S53_dom"/>
</dbReference>
<evidence type="ECO:0000256" key="2">
    <source>
        <dbReference type="ARBA" id="ARBA00022670"/>
    </source>
</evidence>
<comment type="similarity">
    <text evidence="1 7 8">Belongs to the peptidase S8 family.</text>
</comment>
<feature type="domain" description="Peptidase S8/S53" evidence="10">
    <location>
        <begin position="78"/>
        <end position="408"/>
    </location>
</feature>
<dbReference type="PROSITE" id="PS51892">
    <property type="entry name" value="SUBTILASE"/>
    <property type="match status" value="1"/>
</dbReference>
<dbReference type="Pfam" id="PF00082">
    <property type="entry name" value="Peptidase_S8"/>
    <property type="match status" value="1"/>
</dbReference>
<comment type="caution">
    <text evidence="12">The sequence shown here is derived from an EMBL/GenBank/DDBJ whole genome shotgun (WGS) entry which is preliminary data.</text>
</comment>
<reference evidence="12 13" key="1">
    <citation type="journal article" date="2015" name="Genome Announc.">
        <title>Expanding the biotechnology potential of lactobacilli through comparative genomics of 213 strains and associated genera.</title>
        <authorList>
            <person name="Sun Z."/>
            <person name="Harris H.M."/>
            <person name="McCann A."/>
            <person name="Guo C."/>
            <person name="Argimon S."/>
            <person name="Zhang W."/>
            <person name="Yang X."/>
            <person name="Jeffery I.B."/>
            <person name="Cooney J.C."/>
            <person name="Kagawa T.F."/>
            <person name="Liu W."/>
            <person name="Song Y."/>
            <person name="Salvetti E."/>
            <person name="Wrobel A."/>
            <person name="Rasinkangas P."/>
            <person name="Parkhill J."/>
            <person name="Rea M.C."/>
            <person name="O'Sullivan O."/>
            <person name="Ritari J."/>
            <person name="Douillard F.P."/>
            <person name="Paul Ross R."/>
            <person name="Yang R."/>
            <person name="Briner A.E."/>
            <person name="Felis G.E."/>
            <person name="de Vos W.M."/>
            <person name="Barrangou R."/>
            <person name="Klaenhammer T.R."/>
            <person name="Caufield P.W."/>
            <person name="Cui Y."/>
            <person name="Zhang H."/>
            <person name="O'Toole P.W."/>
        </authorList>
    </citation>
    <scope>NUCLEOTIDE SEQUENCE [LARGE SCALE GENOMIC DNA]</scope>
    <source>
        <strain evidence="12 13">DSM 14421</strain>
    </source>
</reference>
<dbReference type="PATRIC" id="fig|1423739.3.peg.1711"/>
<dbReference type="EMBL" id="AZEY01000104">
    <property type="protein sequence ID" value="KRL63207.1"/>
    <property type="molecule type" value="Genomic_DNA"/>
</dbReference>
<evidence type="ECO:0000256" key="7">
    <source>
        <dbReference type="PROSITE-ProRule" id="PRU01240"/>
    </source>
</evidence>
<evidence type="ECO:0000259" key="11">
    <source>
        <dbReference type="Pfam" id="PF06280"/>
    </source>
</evidence>
<dbReference type="PANTHER" id="PTHR43806">
    <property type="entry name" value="PEPTIDASE S8"/>
    <property type="match status" value="1"/>
</dbReference>
<feature type="transmembrane region" description="Helical" evidence="9">
    <location>
        <begin position="20"/>
        <end position="44"/>
    </location>
</feature>
<evidence type="ECO:0000313" key="12">
    <source>
        <dbReference type="EMBL" id="KRL63207.1"/>
    </source>
</evidence>
<dbReference type="Gene3D" id="3.40.50.200">
    <property type="entry name" value="Peptidase S8/S53 domain"/>
    <property type="match status" value="1"/>
</dbReference>
<dbReference type="InterPro" id="IPR010435">
    <property type="entry name" value="C5a/SBT2-like_Fn3"/>
</dbReference>
<dbReference type="GO" id="GO:0006508">
    <property type="term" value="P:proteolysis"/>
    <property type="evidence" value="ECO:0007669"/>
    <property type="project" value="UniProtKB-KW"/>
</dbReference>
<evidence type="ECO:0000256" key="4">
    <source>
        <dbReference type="ARBA" id="ARBA00022801"/>
    </source>
</evidence>
<evidence type="ECO:0000256" key="5">
    <source>
        <dbReference type="ARBA" id="ARBA00022825"/>
    </source>
</evidence>
<dbReference type="Gene3D" id="2.60.40.4070">
    <property type="match status" value="1"/>
</dbReference>
<dbReference type="InterPro" id="IPR015500">
    <property type="entry name" value="Peptidase_S8_subtilisin-rel"/>
</dbReference>
<dbReference type="PRINTS" id="PR00723">
    <property type="entry name" value="SUBTILISIN"/>
</dbReference>
<sequence>MGGIIMRLLGKLFKKKINRIILMGASVVIPLCAGLSLGFSNILFSNLAPTVVYAKGNMNQEAINKGNITPLWREEYRGKGMVVAIIDTGIQPHKDLRLSDPNTAAISKSDAQRLIAQKGYGRYINSKIPFAYDYATNSNQATEPDNISSFHGQHCAGIVAANGRVTKKSSKYVVGVAPEAQLLDLRVSDMIDDESHNDVARAIHDAVDLGANVISISLGSGFPNQSPFDEEQAAVQYAVDHGVFVSIAGGNNGHGASIYTKNPTATTGDITTGYAAANSGIIADPGIAANAMTAGAENNSKGSDTDMTGYSSWGPTPTYVLKPDISAPGIASTSTWRDNGYATQGGTSAATPYISGAAALIIEKLKQTQPNLIGSQLVMETKNMLMNSATPMKDVQYKSGYISPRRQGSGGINVLAAGNLQVTAVDPTTNIGSVSLGQVDNHKSFTVQIANHGSQPITYTFDNAIGPLTETRDTKKEGQVHDVSLSGATLTADQSTFTVDPQQTKSINLTLNLNNQSQKNPVIEGYLRFVADDKSQSLSVPYLGYEGDLTKEQVIDSPAFQSNSAFRGGYLMDEFNTPLGISDRDSLSAYVNNQANKTSWAKIASKIHPARVAFSPNGDHRQDAVKPFVFAKQGLANVTAQIVDDQGTVIRIIDQETNTDRSIGDNTNNLDLSTSYSMRRDPNAFEWDGTYTNTKTGRTQVAPNGQYHYQLITTNYNDGAAKVQTTTYPVRVDDQAPTVKAVKYSVKKGTLSGKFSDHGAGFVPISRGVLKVAGSQYGVSLTKKTTHQGAFTKRLSQAVKNKLNKHSATFMLTDIAGNRTIVKVVKASAAKAKSHKQTQAKNRVPQLKWYLYGTSDYSFIDMKNRAFTVLARIPKNVPGMTAFAEDTQSGQVVKGRLNRAKGIAAFKLKFDKAGYIVLQGWAQVPGKQFGAFLRSPKKMISFGQYPNSDNFNQLKKRAPKLNSNTKAVKQLRLSYGAPTPHGHKRSQLTYQQTPSKGIKFARLNDNFQTYLNAKNSAKIYNEKTHELTISGKVSHPSQQKLTVLALPNENAAGNHVHLSKTGQFKVNVPFNPTEQRGVGYNLETKVKTKNGNYQMEKQRGILEIYLDVVAPTLNVNQTVSGDQVTFTGTSNDNVCGVKVYLNGNNVFAQQNNAGFNVHDPDKPLNLYPDYQINQTENLKRGQNHFIFKAVDQAGNVVEKSFTINH</sequence>
<dbReference type="InterPro" id="IPR023827">
    <property type="entry name" value="Peptidase_S8_Asp-AS"/>
</dbReference>
<dbReference type="CDD" id="cd07475">
    <property type="entry name" value="Peptidases_S8_C5a_Peptidase"/>
    <property type="match status" value="1"/>
</dbReference>
<feature type="domain" description="C5a peptidase/Subtilisin-like protease SBT2-like Fn3-like" evidence="11">
    <location>
        <begin position="434"/>
        <end position="543"/>
    </location>
</feature>
<evidence type="ECO:0000256" key="6">
    <source>
        <dbReference type="PIRSR" id="PIRSR615500-1"/>
    </source>
</evidence>
<evidence type="ECO:0000256" key="9">
    <source>
        <dbReference type="SAM" id="Phobius"/>
    </source>
</evidence>
<keyword evidence="2 7" id="KW-0645">Protease</keyword>
<dbReference type="PROSITE" id="PS00138">
    <property type="entry name" value="SUBTILASE_SER"/>
    <property type="match status" value="1"/>
</dbReference>
<dbReference type="AlphaFoldDB" id="A0A0R1S286"/>
<keyword evidence="3" id="KW-0732">Signal</keyword>
<dbReference type="InterPro" id="IPR050131">
    <property type="entry name" value="Peptidase_S8_subtilisin-like"/>
</dbReference>
<feature type="active site" description="Charge relay system" evidence="6 7">
    <location>
        <position position="87"/>
    </location>
</feature>
<dbReference type="InterPro" id="IPR036852">
    <property type="entry name" value="Peptidase_S8/S53_dom_sf"/>
</dbReference>
<evidence type="ECO:0000313" key="13">
    <source>
        <dbReference type="Proteomes" id="UP000052013"/>
    </source>
</evidence>
<proteinExistence type="inferred from homology"/>
<dbReference type="Proteomes" id="UP000052013">
    <property type="component" value="Unassembled WGS sequence"/>
</dbReference>
<keyword evidence="5 7" id="KW-0720">Serine protease</keyword>
<evidence type="ECO:0000256" key="3">
    <source>
        <dbReference type="ARBA" id="ARBA00022729"/>
    </source>
</evidence>
<dbReference type="InterPro" id="IPR034216">
    <property type="entry name" value="C5a_Peptidase"/>
</dbReference>
<dbReference type="SUPFAM" id="SSF52743">
    <property type="entry name" value="Subtilisin-like"/>
    <property type="match status" value="1"/>
</dbReference>
<dbReference type="GO" id="GO:0016020">
    <property type="term" value="C:membrane"/>
    <property type="evidence" value="ECO:0007669"/>
    <property type="project" value="InterPro"/>
</dbReference>
<evidence type="ECO:0000256" key="8">
    <source>
        <dbReference type="RuleBase" id="RU003355"/>
    </source>
</evidence>
<dbReference type="Pfam" id="PF06280">
    <property type="entry name" value="fn3_5"/>
    <property type="match status" value="1"/>
</dbReference>
<dbReference type="InterPro" id="IPR023828">
    <property type="entry name" value="Peptidase_S8_Ser-AS"/>
</dbReference>
<protein>
    <submittedName>
        <fullName evidence="12">Cell envelope-associated proteinase PrtR</fullName>
    </submittedName>
</protein>
<feature type="active site" description="Charge relay system" evidence="6 7">
    <location>
        <position position="151"/>
    </location>
</feature>
<feature type="active site" description="Charge relay system" evidence="6 7">
    <location>
        <position position="348"/>
    </location>
</feature>
<dbReference type="InterPro" id="IPR013783">
    <property type="entry name" value="Ig-like_fold"/>
</dbReference>
<dbReference type="PANTHER" id="PTHR43806:SF11">
    <property type="entry name" value="CEREVISIN-RELATED"/>
    <property type="match status" value="1"/>
</dbReference>
<keyword evidence="9" id="KW-0472">Membrane</keyword>
<keyword evidence="9" id="KW-1133">Transmembrane helix</keyword>
<keyword evidence="4 7" id="KW-0378">Hydrolase</keyword>
<keyword evidence="9" id="KW-0812">Transmembrane</keyword>
<dbReference type="STRING" id="1423739.FC85_GL001632"/>
<gene>
    <name evidence="12" type="ORF">FC85_GL001632</name>
</gene>
<dbReference type="GO" id="GO:0004252">
    <property type="term" value="F:serine-type endopeptidase activity"/>
    <property type="evidence" value="ECO:0007669"/>
    <property type="project" value="UniProtKB-UniRule"/>
</dbReference>
<evidence type="ECO:0000256" key="1">
    <source>
        <dbReference type="ARBA" id="ARBA00011073"/>
    </source>
</evidence>
<accession>A0A0R1S286</accession>
<evidence type="ECO:0000259" key="10">
    <source>
        <dbReference type="Pfam" id="PF00082"/>
    </source>
</evidence>
<organism evidence="12 13">
    <name type="scientific">Lentilactobacillus diolivorans DSM 14421</name>
    <dbReference type="NCBI Taxonomy" id="1423739"/>
    <lineage>
        <taxon>Bacteria</taxon>
        <taxon>Bacillati</taxon>
        <taxon>Bacillota</taxon>
        <taxon>Bacilli</taxon>
        <taxon>Lactobacillales</taxon>
        <taxon>Lactobacillaceae</taxon>
        <taxon>Lentilactobacillus</taxon>
    </lineage>
</organism>
<name>A0A0R1S286_9LACO</name>
<dbReference type="Gene3D" id="2.60.40.10">
    <property type="entry name" value="Immunoglobulins"/>
    <property type="match status" value="1"/>
</dbReference>